<proteinExistence type="predicted"/>
<evidence type="ECO:0000256" key="1">
    <source>
        <dbReference type="SAM" id="MobiDB-lite"/>
    </source>
</evidence>
<dbReference type="InterPro" id="IPR032774">
    <property type="entry name" value="WG_beta_rep"/>
</dbReference>
<evidence type="ECO:0000313" key="2">
    <source>
        <dbReference type="EMBL" id="NHZ78302.1"/>
    </source>
</evidence>
<gene>
    <name evidence="2" type="ORF">F2P44_03235</name>
</gene>
<feature type="compositionally biased region" description="Acidic residues" evidence="1">
    <location>
        <begin position="462"/>
        <end position="483"/>
    </location>
</feature>
<dbReference type="RefSeq" id="WP_167084979.1">
    <property type="nucleotide sequence ID" value="NZ_WHJG01000002.1"/>
</dbReference>
<dbReference type="Pfam" id="PF14903">
    <property type="entry name" value="WG_beta_rep"/>
    <property type="match status" value="3"/>
</dbReference>
<dbReference type="SUPFAM" id="SSF69360">
    <property type="entry name" value="Cell wall binding repeat"/>
    <property type="match status" value="1"/>
</dbReference>
<comment type="caution">
    <text evidence="2">The sequence shown here is derived from an EMBL/GenBank/DDBJ whole genome shotgun (WGS) entry which is preliminary data.</text>
</comment>
<organism evidence="2 3">
    <name type="scientific">Massilia frigida</name>
    <dbReference type="NCBI Taxonomy" id="2609281"/>
    <lineage>
        <taxon>Bacteria</taxon>
        <taxon>Pseudomonadati</taxon>
        <taxon>Pseudomonadota</taxon>
        <taxon>Betaproteobacteria</taxon>
        <taxon>Burkholderiales</taxon>
        <taxon>Oxalobacteraceae</taxon>
        <taxon>Telluria group</taxon>
        <taxon>Massilia</taxon>
    </lineage>
</organism>
<sequence length="497" mass="53777">MIAQPILIRNYMHGPGEEPYLLVLSHGQVTQPAPALNRVLGAFNDNGQGGGIAAAQATDGRYGYLDTHGTWVVEPTLDNARTFGDNGLARFCSDGRWGYLDLTGKTVIAPQYENAQAFCAGRAAVRTATNKWTYIDTSGKPAFKGTFREARSFSDAGLAVASTKRDLFGYIDTTGAWAIAPRFASALAFGAQGVAPASEDGELFGLIGLQGEWLLQPCHRKIGPFNANGLAYCEEAGERWDDGGYIDARGEHVIRHKRRLSQAMSCGIAVEADSEYVSAQGTLDFGVYVSWAHRFNQFGFGTARFAGVERTPQGAVDLPPVWAIARDDASIAMPPAGVLEPLTDDGCMVVPAEANTPLAAFIASDMSIALLDRDARVAYRLRAEWGPQGRHAALYDAAGARLWQGASHATQHMPHPFFSVSADALLEEIDSVDDLITFAQAMMLKTEEKLHNIDALLHAADGTDEVEDEEDDEDEDDDDDLDSDERLARSVSTSRRI</sequence>
<dbReference type="PANTHER" id="PTHR37841">
    <property type="entry name" value="GLR2918 PROTEIN"/>
    <property type="match status" value="1"/>
</dbReference>
<feature type="region of interest" description="Disordered" evidence="1">
    <location>
        <begin position="460"/>
        <end position="497"/>
    </location>
</feature>
<dbReference type="PANTHER" id="PTHR37841:SF1">
    <property type="entry name" value="DUF3298 DOMAIN-CONTAINING PROTEIN"/>
    <property type="match status" value="1"/>
</dbReference>
<dbReference type="Proteomes" id="UP000621455">
    <property type="component" value="Unassembled WGS sequence"/>
</dbReference>
<protein>
    <recommendedName>
        <fullName evidence="4">WG repeat-containing protein</fullName>
    </recommendedName>
</protein>
<name>A0ABX0MZ31_9BURK</name>
<keyword evidence="3" id="KW-1185">Reference proteome</keyword>
<dbReference type="EMBL" id="WHJG01000002">
    <property type="protein sequence ID" value="NHZ78302.1"/>
    <property type="molecule type" value="Genomic_DNA"/>
</dbReference>
<evidence type="ECO:0000313" key="3">
    <source>
        <dbReference type="Proteomes" id="UP000621455"/>
    </source>
</evidence>
<evidence type="ECO:0008006" key="4">
    <source>
        <dbReference type="Google" id="ProtNLM"/>
    </source>
</evidence>
<accession>A0ABX0MZ31</accession>
<reference evidence="2 3" key="1">
    <citation type="submission" date="2019-10" db="EMBL/GenBank/DDBJ databases">
        <title>Taxonomy of Antarctic Massilia spp.: description of Massilia rubra sp. nov., Massilia aquatica sp. nov., Massilia mucilaginosa sp. nov., Massilia frigida sp. nov. isolated from streams, lakes and regoliths.</title>
        <authorList>
            <person name="Holochova P."/>
            <person name="Sedlacek I."/>
            <person name="Kralova S."/>
            <person name="Maslanova I."/>
            <person name="Busse H.-J."/>
            <person name="Stankova E."/>
            <person name="Vrbovska V."/>
            <person name="Kovarovic V."/>
            <person name="Bartak M."/>
            <person name="Svec P."/>
            <person name="Pantucek R."/>
        </authorList>
    </citation>
    <scope>NUCLEOTIDE SEQUENCE [LARGE SCALE GENOMIC DNA]</scope>
    <source>
        <strain evidence="2 3">CCM 8695</strain>
    </source>
</reference>